<dbReference type="InterPro" id="IPR028976">
    <property type="entry name" value="CheC-like_sf"/>
</dbReference>
<dbReference type="CDD" id="cd17906">
    <property type="entry name" value="CheX"/>
    <property type="match status" value="1"/>
</dbReference>
<evidence type="ECO:0000313" key="3">
    <source>
        <dbReference type="EMBL" id="TXR54101.1"/>
    </source>
</evidence>
<dbReference type="RefSeq" id="WP_147713500.1">
    <property type="nucleotide sequence ID" value="NZ_VKAD01000001.1"/>
</dbReference>
<dbReference type="Gene3D" id="3.40.1550.10">
    <property type="entry name" value="CheC-like"/>
    <property type="match status" value="1"/>
</dbReference>
<keyword evidence="1" id="KW-0145">Chemotaxis</keyword>
<name>A0A5C8ZAA8_9GAMM</name>
<comment type="caution">
    <text evidence="3">The sequence shown here is derived from an EMBL/GenBank/DDBJ whole genome shotgun (WGS) entry which is preliminary data.</text>
</comment>
<protein>
    <submittedName>
        <fullName evidence="3">Chemotaxis protein CheX</fullName>
    </submittedName>
</protein>
<dbReference type="Pfam" id="PF13690">
    <property type="entry name" value="CheX"/>
    <property type="match status" value="1"/>
</dbReference>
<dbReference type="SUPFAM" id="SSF103039">
    <property type="entry name" value="CheC-like"/>
    <property type="match status" value="1"/>
</dbReference>
<gene>
    <name evidence="3" type="ORF">FME95_06065</name>
</gene>
<dbReference type="GO" id="GO:0006935">
    <property type="term" value="P:chemotaxis"/>
    <property type="evidence" value="ECO:0007669"/>
    <property type="project" value="UniProtKB-KW"/>
</dbReference>
<sequence length="154" mass="16549">MDASIINPFVEATMEVTRTMANMESSVGKPQLKDGTNAPGSVTGFIKLSSNTHNGSLALSFEQSAILAVYERMLGEKQDEIDDSVLDLAGEITNMVCGGAKQRLSLSGYDFNLTSPSILSGLDHHIEHSGSGPVLTLPLQLEEGKMYIEVYLGR</sequence>
<evidence type="ECO:0000313" key="4">
    <source>
        <dbReference type="Proteomes" id="UP000321764"/>
    </source>
</evidence>
<keyword evidence="4" id="KW-1185">Reference proteome</keyword>
<reference evidence="3 4" key="1">
    <citation type="submission" date="2019-07" db="EMBL/GenBank/DDBJ databases">
        <title>Reinekea sp. strain SSH23 genome sequencing and assembly.</title>
        <authorList>
            <person name="Kim I."/>
        </authorList>
    </citation>
    <scope>NUCLEOTIDE SEQUENCE [LARGE SCALE GENOMIC DNA]</scope>
    <source>
        <strain evidence="3 4">SSH23</strain>
    </source>
</reference>
<dbReference type="PANTHER" id="PTHR39452:SF1">
    <property type="entry name" value="CHEY-P PHOSPHATASE CHEX"/>
    <property type="match status" value="1"/>
</dbReference>
<feature type="domain" description="Chemotaxis phosphatase CheX-like" evidence="2">
    <location>
        <begin position="42"/>
        <end position="139"/>
    </location>
</feature>
<dbReference type="Proteomes" id="UP000321764">
    <property type="component" value="Unassembled WGS sequence"/>
</dbReference>
<dbReference type="InterPro" id="IPR028051">
    <property type="entry name" value="CheX-like_dom"/>
</dbReference>
<accession>A0A5C8ZAA8</accession>
<dbReference type="OrthoDB" id="9788100at2"/>
<dbReference type="InterPro" id="IPR038756">
    <property type="entry name" value="CheX-like"/>
</dbReference>
<evidence type="ECO:0000259" key="2">
    <source>
        <dbReference type="Pfam" id="PF13690"/>
    </source>
</evidence>
<dbReference type="AlphaFoldDB" id="A0A5C8ZAA8"/>
<dbReference type="PANTHER" id="PTHR39452">
    <property type="entry name" value="CHEY-P PHOSPHATASE CHEX"/>
    <property type="match status" value="1"/>
</dbReference>
<proteinExistence type="predicted"/>
<dbReference type="EMBL" id="VKAD01000001">
    <property type="protein sequence ID" value="TXR54101.1"/>
    <property type="molecule type" value="Genomic_DNA"/>
</dbReference>
<organism evidence="3 4">
    <name type="scientific">Reinekea thalattae</name>
    <dbReference type="NCBI Taxonomy" id="2593301"/>
    <lineage>
        <taxon>Bacteria</taxon>
        <taxon>Pseudomonadati</taxon>
        <taxon>Pseudomonadota</taxon>
        <taxon>Gammaproteobacteria</taxon>
        <taxon>Oceanospirillales</taxon>
        <taxon>Saccharospirillaceae</taxon>
        <taxon>Reinekea</taxon>
    </lineage>
</organism>
<evidence type="ECO:0000256" key="1">
    <source>
        <dbReference type="ARBA" id="ARBA00022500"/>
    </source>
</evidence>